<evidence type="ECO:0000313" key="4">
    <source>
        <dbReference type="Proteomes" id="UP000077013"/>
    </source>
</evidence>
<dbReference type="SUPFAM" id="SSF53383">
    <property type="entry name" value="PLP-dependent transferases"/>
    <property type="match status" value="1"/>
</dbReference>
<dbReference type="InterPro" id="IPR000277">
    <property type="entry name" value="Cys/Met-Metab_PyrdxlP-dep_enz"/>
</dbReference>
<dbReference type="GO" id="GO:0016846">
    <property type="term" value="F:carbon-sulfur lyase activity"/>
    <property type="evidence" value="ECO:0007669"/>
    <property type="project" value="TreeGrafter"/>
</dbReference>
<comment type="cofactor">
    <cofactor evidence="1">
        <name>pyridoxal 5'-phosphate</name>
        <dbReference type="ChEBI" id="CHEBI:597326"/>
    </cofactor>
</comment>
<dbReference type="PANTHER" id="PTHR11808">
    <property type="entry name" value="TRANS-SULFURATION ENZYME FAMILY MEMBER"/>
    <property type="match status" value="1"/>
</dbReference>
<dbReference type="EMBL" id="LRXL01000037">
    <property type="protein sequence ID" value="OAB78926.1"/>
    <property type="molecule type" value="Genomic_DNA"/>
</dbReference>
<proteinExistence type="predicted"/>
<evidence type="ECO:0000256" key="1">
    <source>
        <dbReference type="ARBA" id="ARBA00001933"/>
    </source>
</evidence>
<dbReference type="InterPro" id="IPR015424">
    <property type="entry name" value="PyrdxlP-dep_Trfase"/>
</dbReference>
<keyword evidence="4" id="KW-1185">Reference proteome</keyword>
<evidence type="ECO:0000313" key="3">
    <source>
        <dbReference type="EMBL" id="OAB78926.1"/>
    </source>
</evidence>
<gene>
    <name evidence="3" type="ORF">ULVI_10135</name>
</gene>
<name>A0A167HSS2_9FLAO</name>
<evidence type="ECO:0000256" key="2">
    <source>
        <dbReference type="ARBA" id="ARBA00022898"/>
    </source>
</evidence>
<accession>A0A167HSS2</accession>
<dbReference type="AlphaFoldDB" id="A0A167HSS2"/>
<keyword evidence="2" id="KW-0663">Pyridoxal phosphate</keyword>
<dbReference type="GO" id="GO:0030170">
    <property type="term" value="F:pyridoxal phosphate binding"/>
    <property type="evidence" value="ECO:0007669"/>
    <property type="project" value="InterPro"/>
</dbReference>
<dbReference type="InterPro" id="IPR015421">
    <property type="entry name" value="PyrdxlP-dep_Trfase_major"/>
</dbReference>
<sequence length="614" mass="68564">MEENKVLSYIKEVVEKMPSDWLRLTTHRLDIYNEELAKSQFLDEFEKLYTANNSETSALSALPTAYDYIRLGHPLSSVLEWTIAKLTQVDPEQVISFSSKTIPVMAILRTNLLAGKNTLINYTGELPTEFDADLIKQIYGYTFELNKVDHINDIPEFNGSSIYITQHETLDTFNLTSNIDFLISLHQQIGSILIVNGSKNKDYIADIQHVRRRETIAMTPSDTGIALQSLLSKSPVISINSNHADVKNNVLTLLKDITGTKINPLVASSGLSIQYAIMMGLIHDAFENHKGKAIKFIVPPNCYGGTNDQARRIAACIDAVEIVDLPVDGDNDMVTSIDAILNQIAAIDAIPYIIAEIPTNPRVEVPDLDMLKQVLQKERKTASGEVAIDPVFILDQTFCPNVHFLGGNNTLAQGRAISYASGSKFPSGGKCTAGYCVGNKNTMNLMEKIELHLNLCDNEATELQYSILSEQLPSMNQRIKDAYKNTRDFVTFIHETLPEAKINFVSEELAQQGFTPSVFSLDLPTKGTNEEEKETYKRALNLRLINLMITEIPKESKFCVSYGQLKGCYWTIPATSTQGTTKEGDKDYIVRASLSGNMDLDHHKKVFRKFVEEI</sequence>
<protein>
    <submittedName>
        <fullName evidence="3">Cystathionine beta-synthase</fullName>
    </submittedName>
</protein>
<dbReference type="Proteomes" id="UP000077013">
    <property type="component" value="Unassembled WGS sequence"/>
</dbReference>
<dbReference type="OrthoDB" id="5287553at2"/>
<comment type="caution">
    <text evidence="3">The sequence shown here is derived from an EMBL/GenBank/DDBJ whole genome shotgun (WGS) entry which is preliminary data.</text>
</comment>
<dbReference type="GO" id="GO:0019346">
    <property type="term" value="P:transsulfuration"/>
    <property type="evidence" value="ECO:0007669"/>
    <property type="project" value="InterPro"/>
</dbReference>
<organism evidence="3 4">
    <name type="scientific">Cochleicola gelatinilyticus</name>
    <dbReference type="NCBI Taxonomy" id="1763537"/>
    <lineage>
        <taxon>Bacteria</taxon>
        <taxon>Pseudomonadati</taxon>
        <taxon>Bacteroidota</taxon>
        <taxon>Flavobacteriia</taxon>
        <taxon>Flavobacteriales</taxon>
        <taxon>Flavobacteriaceae</taxon>
        <taxon>Cochleicola</taxon>
    </lineage>
</organism>
<dbReference type="GO" id="GO:0005737">
    <property type="term" value="C:cytoplasm"/>
    <property type="evidence" value="ECO:0007669"/>
    <property type="project" value="TreeGrafter"/>
</dbReference>
<dbReference type="STRING" id="1763537.ULVI_10135"/>
<reference evidence="3 4" key="1">
    <citation type="submission" date="2016-02" db="EMBL/GenBank/DDBJ databases">
        <title>Ulvibacter sp. LPB0005, isolated from Thais luteostoma.</title>
        <authorList>
            <person name="Shin S.-K."/>
            <person name="Yi H."/>
        </authorList>
    </citation>
    <scope>NUCLEOTIDE SEQUENCE [LARGE SCALE GENOMIC DNA]</scope>
    <source>
        <strain evidence="3 4">LPB0005</strain>
    </source>
</reference>
<dbReference type="RefSeq" id="WP_068592389.1">
    <property type="nucleotide sequence ID" value="NZ_LRXL01000037.1"/>
</dbReference>
<dbReference type="Gene3D" id="3.40.640.10">
    <property type="entry name" value="Type I PLP-dependent aspartate aminotransferase-like (Major domain)"/>
    <property type="match status" value="1"/>
</dbReference>